<evidence type="ECO:0000313" key="4">
    <source>
        <dbReference type="Proteomes" id="UP001147700"/>
    </source>
</evidence>
<keyword evidence="2" id="KW-0732">Signal</keyword>
<keyword evidence="4" id="KW-1185">Reference proteome</keyword>
<dbReference type="Proteomes" id="UP001147700">
    <property type="component" value="Unassembled WGS sequence"/>
</dbReference>
<proteinExistence type="predicted"/>
<dbReference type="RefSeq" id="WP_202957747.1">
    <property type="nucleotide sequence ID" value="NZ_JAPCID010000030.1"/>
</dbReference>
<evidence type="ECO:0000313" key="3">
    <source>
        <dbReference type="EMBL" id="MDA0139828.1"/>
    </source>
</evidence>
<dbReference type="Gene3D" id="2.80.10.50">
    <property type="match status" value="1"/>
</dbReference>
<gene>
    <name evidence="3" type="ORF">OJ962_20165</name>
</gene>
<feature type="chain" id="PRO_5045213854" description="DUF11 domain-containing protein" evidence="2">
    <location>
        <begin position="26"/>
        <end position="746"/>
    </location>
</feature>
<evidence type="ECO:0008006" key="5">
    <source>
        <dbReference type="Google" id="ProtNLM"/>
    </source>
</evidence>
<feature type="compositionally biased region" description="Low complexity" evidence="1">
    <location>
        <begin position="631"/>
        <end position="642"/>
    </location>
</feature>
<feature type="signal peptide" evidence="2">
    <location>
        <begin position="1"/>
        <end position="25"/>
    </location>
</feature>
<feature type="region of interest" description="Disordered" evidence="1">
    <location>
        <begin position="622"/>
        <end position="642"/>
    </location>
</feature>
<sequence length="746" mass="76026">MRRAIALAGALAGALTGLSAAPAGAQIQPPSLTADTTFAFAGVSQYDFRPGTDADRARRVAVDELRGRIYAVGSTETAGASSVAVVARRTDGSLDATFAGDGSLELPLGRDAEGVDVVVLPNGHLRVLARTDVAASGAADYDTAIVGLLTDGSPDPDFPTDTFAAGTGDDAPSALALAPDGRLAVAGGTGNDTFVVVGDSVEVIDAAPAAVDAAVDVAWAASGPVLLIGTPTGAVLASDAFATPIAVPGATSVTPGALLAYGGGYWVTGTTVVAGDSDAFVARANSAGAGLETRRFDMRGSSFSGGQQVIGRGLDLALAPGDPDTLVVSGSSEVDRGPQWALAAFNRLDGPLADLAYTDLVLPVVGHEGEASGLAATTGAVAVAGVLEDTSTGDSSLATARVLIDAEKRCDLALAVVSPVELLLRGRAPGTVTVRATNNGARPCSGLISVSKPWVGGGVDVGRLLPGQSVTRDLTVGYDAPLPTDATLELSLVSASDAAAGDNVVRLRAVFAFCDLALRVLDAPPVIGTEGSRPFAFTVRNVGTAPCRGAQIITSAPGVRSGAVIPYAVAPGKSVEDEISVGVVRGLKTGSRAALAFRVVDADDVVNGNDTAGSEAVVVRPGDTNARTPQRGRSFSGRASRGAATGVSARTLRVRRVQIAVRRLGGGCRWLSSARGDLRTVDESAAGKCDEPVWVTVKGTERWSLRLKERLARGRYELRTRAVLANGLAEGRWSRRDKNLIRFRVR</sequence>
<dbReference type="EMBL" id="JAPCID010000030">
    <property type="protein sequence ID" value="MDA0139828.1"/>
    <property type="molecule type" value="Genomic_DNA"/>
</dbReference>
<comment type="caution">
    <text evidence="3">The sequence shown here is derived from an EMBL/GenBank/DDBJ whole genome shotgun (WGS) entry which is preliminary data.</text>
</comment>
<organism evidence="3 4">
    <name type="scientific">Solirubrobacter deserti</name>
    <dbReference type="NCBI Taxonomy" id="2282478"/>
    <lineage>
        <taxon>Bacteria</taxon>
        <taxon>Bacillati</taxon>
        <taxon>Actinomycetota</taxon>
        <taxon>Thermoleophilia</taxon>
        <taxon>Solirubrobacterales</taxon>
        <taxon>Solirubrobacteraceae</taxon>
        <taxon>Solirubrobacter</taxon>
    </lineage>
</organism>
<reference evidence="3" key="1">
    <citation type="submission" date="2022-10" db="EMBL/GenBank/DDBJ databases">
        <title>The WGS of Solirubrobacter sp. CPCC 204708.</title>
        <authorList>
            <person name="Jiang Z."/>
        </authorList>
    </citation>
    <scope>NUCLEOTIDE SEQUENCE</scope>
    <source>
        <strain evidence="3">CPCC 204708</strain>
    </source>
</reference>
<name>A0ABT4RN18_9ACTN</name>
<evidence type="ECO:0000256" key="1">
    <source>
        <dbReference type="SAM" id="MobiDB-lite"/>
    </source>
</evidence>
<accession>A0ABT4RN18</accession>
<protein>
    <recommendedName>
        <fullName evidence="5">DUF11 domain-containing protein</fullName>
    </recommendedName>
</protein>
<evidence type="ECO:0000256" key="2">
    <source>
        <dbReference type="SAM" id="SignalP"/>
    </source>
</evidence>